<dbReference type="GeneID" id="77262339"/>
<sequence length="260" mass="29535">MNNMRSDIQNAVMFHPQLTSPSPEVRNLCEKVAQKDFIFLAGRKTTKLLTAMDPDVMDDWHAFQESWNRLEQDAFMRDGGTYRFRRHGTYSAGPGIQCPVMEPHQPHFQSTDYNSLNGGIPRYFAPIEGEISEGKVLRSALKLCCASFSSLAPYYSWHIEVHQFRINASQLPASPTPEGVHRDGVNFVFMMLVNRVNIVNGETSIYDRDRRPLSSLTLAHELEAAIVNDERVLHGVTPVIQIDPELPAYRDVLVITFSKR</sequence>
<dbReference type="Gene3D" id="2.60.120.620">
    <property type="entry name" value="q2cbj1_9rhob like domain"/>
    <property type="match status" value="1"/>
</dbReference>
<dbReference type="Pfam" id="PF10014">
    <property type="entry name" value="2OG-Fe_Oxy_2"/>
    <property type="match status" value="1"/>
</dbReference>
<evidence type="ECO:0000313" key="1">
    <source>
        <dbReference type="EMBL" id="SDM11987.1"/>
    </source>
</evidence>
<comment type="caution">
    <text evidence="1">The sequence shown here is derived from an EMBL/GenBank/DDBJ whole genome shotgun (WGS) entry which is preliminary data.</text>
</comment>
<evidence type="ECO:0008006" key="3">
    <source>
        <dbReference type="Google" id="ProtNLM"/>
    </source>
</evidence>
<keyword evidence="2" id="KW-1185">Reference proteome</keyword>
<gene>
    <name evidence="1" type="ORF">SAMN05660875_102345</name>
</gene>
<proteinExistence type="predicted"/>
<reference evidence="1 2" key="1">
    <citation type="submission" date="2016-10" db="EMBL/GenBank/DDBJ databases">
        <authorList>
            <person name="Varghese N."/>
            <person name="Submissions S."/>
        </authorList>
    </citation>
    <scope>NUCLEOTIDE SEQUENCE [LARGE SCALE GENOMIC DNA]</scope>
    <source>
        <strain evidence="1 2">DSM 6083</strain>
    </source>
</reference>
<organism evidence="1 2">
    <name type="scientific">Stutzerimonas balearica DSM 6083</name>
    <dbReference type="NCBI Taxonomy" id="1123016"/>
    <lineage>
        <taxon>Bacteria</taxon>
        <taxon>Pseudomonadati</taxon>
        <taxon>Pseudomonadota</taxon>
        <taxon>Gammaproteobacteria</taxon>
        <taxon>Pseudomonadales</taxon>
        <taxon>Pseudomonadaceae</taxon>
        <taxon>Stutzerimonas</taxon>
    </lineage>
</organism>
<dbReference type="RefSeq" id="WP_269151289.1">
    <property type="nucleotide sequence ID" value="NZ_CP007511.1"/>
</dbReference>
<dbReference type="EMBL" id="FNHO01000002">
    <property type="protein sequence ID" value="SDM11987.1"/>
    <property type="molecule type" value="Genomic_DNA"/>
</dbReference>
<name>A0ABY0QYL6_9GAMM</name>
<evidence type="ECO:0000313" key="2">
    <source>
        <dbReference type="Proteomes" id="UP000182276"/>
    </source>
</evidence>
<accession>A0ABY0QYL6</accession>
<dbReference type="InterPro" id="IPR018724">
    <property type="entry name" value="2OG-Fe_dioxygenase"/>
</dbReference>
<protein>
    <recommendedName>
        <fullName evidence="3">2OG-Fe dioxygenase</fullName>
    </recommendedName>
</protein>
<dbReference type="Proteomes" id="UP000182276">
    <property type="component" value="Unassembled WGS sequence"/>
</dbReference>